<reference evidence="1" key="1">
    <citation type="submission" date="2017-10" db="EMBL/GenBank/DDBJ databases">
        <title>Genome sequence of cellulolytic Lachnospiraceae bacterium XHS1971 isolated from hotspring sediment.</title>
        <authorList>
            <person name="Vasudevan G."/>
            <person name="Joshi A.J."/>
            <person name="Hivarkar S."/>
            <person name="Lanjekar V.B."/>
            <person name="Dhakephalkar P.K."/>
            <person name="Dagar S."/>
        </authorList>
    </citation>
    <scope>NUCLEOTIDE SEQUENCE</scope>
    <source>
        <strain evidence="1">XHS1971</strain>
    </source>
</reference>
<evidence type="ECO:0000313" key="1">
    <source>
        <dbReference type="EMBL" id="PHV70157.1"/>
    </source>
</evidence>
<proteinExistence type="predicted"/>
<keyword evidence="2" id="KW-1185">Reference proteome</keyword>
<comment type="caution">
    <text evidence="1">The sequence shown here is derived from an EMBL/GenBank/DDBJ whole genome shotgun (WGS) entry which is preliminary data.</text>
</comment>
<name>A0AC61DC41_9FIRM</name>
<protein>
    <submittedName>
        <fullName evidence="1">Undecaprenyl-phosphate glucose phosphotransferase</fullName>
    </submittedName>
</protein>
<organism evidence="1 2">
    <name type="scientific">Sporanaerobium hydrogeniformans</name>
    <dbReference type="NCBI Taxonomy" id="3072179"/>
    <lineage>
        <taxon>Bacteria</taxon>
        <taxon>Bacillati</taxon>
        <taxon>Bacillota</taxon>
        <taxon>Clostridia</taxon>
        <taxon>Lachnospirales</taxon>
        <taxon>Lachnospiraceae</taxon>
        <taxon>Sporanaerobium</taxon>
    </lineage>
</organism>
<evidence type="ECO:0000313" key="2">
    <source>
        <dbReference type="Proteomes" id="UP000224460"/>
    </source>
</evidence>
<sequence>MIRQNQKYLNSLQVILDMLMIVVAFLAAYYVRFFIMKDGIITLEFIRNFLPILLMLPVYFILYSVFDLYHSRRIKPFAQEIYSILVANLLGFLILTLGLFFFDLSDFSRYNLGLFLIFNIGGTLFERGCIRYLLRHYRKRGFNLKHCLVVGTSPTTAQLLDKIKAHPYWGYNILGIIRSDGRKSSVFGGYPILGNVEDLPHILTKYYADIVMIATDENSAEQLGTLLKVCETSGVKTHIIPYYHKYVPAKPYIDDLDGLPIIDTRHVPLDNPFCSFLKRAFDIAFSLVAIFLISPLLIFCAVMIKCSSPGPILFKQERVGANRKSFWMYKFRSMRVQTDEEEKDKWTTKDDPRKTWWGSFMRRTSIDELPQFFNVLKGEMSVVGPRPERPYFVEKFKQEVPRYMIKHQVRPGITGWAQVNGYRGDTSIEDRIAHDLYYIENWTLSFDFKIILMTLWSGFINKNAY</sequence>
<gene>
    <name evidence="1" type="ORF">CS063_11815</name>
</gene>
<accession>A0AC61DC41</accession>
<dbReference type="EMBL" id="PEDL01000013">
    <property type="protein sequence ID" value="PHV70157.1"/>
    <property type="molecule type" value="Genomic_DNA"/>
</dbReference>
<dbReference type="Proteomes" id="UP000224460">
    <property type="component" value="Unassembled WGS sequence"/>
</dbReference>